<dbReference type="Proteomes" id="UP001358417">
    <property type="component" value="Unassembled WGS sequence"/>
</dbReference>
<feature type="compositionally biased region" description="Low complexity" evidence="1">
    <location>
        <begin position="1"/>
        <end position="24"/>
    </location>
</feature>
<dbReference type="RefSeq" id="XP_064705676.1">
    <property type="nucleotide sequence ID" value="XM_064846696.1"/>
</dbReference>
<name>A0AAV9NAL1_9EURO</name>
<comment type="caution">
    <text evidence="2">The sequence shown here is derived from an EMBL/GenBank/DDBJ whole genome shotgun (WGS) entry which is preliminary data.</text>
</comment>
<feature type="compositionally biased region" description="Polar residues" evidence="1">
    <location>
        <begin position="59"/>
        <end position="76"/>
    </location>
</feature>
<reference evidence="2 3" key="1">
    <citation type="submission" date="2023-08" db="EMBL/GenBank/DDBJ databases">
        <title>Black Yeasts Isolated from many extreme environments.</title>
        <authorList>
            <person name="Coleine C."/>
            <person name="Stajich J.E."/>
            <person name="Selbmann L."/>
        </authorList>
    </citation>
    <scope>NUCLEOTIDE SEQUENCE [LARGE SCALE GENOMIC DNA]</scope>
    <source>
        <strain evidence="2 3">CCFEE 5792</strain>
    </source>
</reference>
<dbReference type="AlphaFoldDB" id="A0AAV9NAL1"/>
<evidence type="ECO:0000313" key="2">
    <source>
        <dbReference type="EMBL" id="KAK5051449.1"/>
    </source>
</evidence>
<feature type="region of interest" description="Disordered" evidence="1">
    <location>
        <begin position="59"/>
        <end position="80"/>
    </location>
</feature>
<dbReference type="EMBL" id="JAVRRD010000015">
    <property type="protein sequence ID" value="KAK5051449.1"/>
    <property type="molecule type" value="Genomic_DNA"/>
</dbReference>
<dbReference type="GeneID" id="89971295"/>
<proteinExistence type="predicted"/>
<evidence type="ECO:0000256" key="1">
    <source>
        <dbReference type="SAM" id="MobiDB-lite"/>
    </source>
</evidence>
<organism evidence="2 3">
    <name type="scientific">Exophiala bonariae</name>
    <dbReference type="NCBI Taxonomy" id="1690606"/>
    <lineage>
        <taxon>Eukaryota</taxon>
        <taxon>Fungi</taxon>
        <taxon>Dikarya</taxon>
        <taxon>Ascomycota</taxon>
        <taxon>Pezizomycotina</taxon>
        <taxon>Eurotiomycetes</taxon>
        <taxon>Chaetothyriomycetidae</taxon>
        <taxon>Chaetothyriales</taxon>
        <taxon>Herpotrichiellaceae</taxon>
        <taxon>Exophiala</taxon>
    </lineage>
</organism>
<gene>
    <name evidence="2" type="ORF">LTR84_003101</name>
</gene>
<sequence length="217" mass="23168">MPDNASQAGGSAAASDAGTPTPAAEVSNPGARSSERQLVQFGATQYYNNYPGNVAQQMTWTNNPQRGPPSATQVTGSGFPGPVNWGQQEEAVTSFAVGSFQGYHGFSVSLRPETYLSMAPEQQAAFINLGRGNNFNTHSPSAAPPQVSAPPRSVIEEAPPEPTVPAIEESKPKCMECDKQLMINMQSYQCNNGTMCDFCYHLALRRCSAFRGNGHTC</sequence>
<protein>
    <submittedName>
        <fullName evidence="2">Uncharacterized protein</fullName>
    </submittedName>
</protein>
<evidence type="ECO:0000313" key="3">
    <source>
        <dbReference type="Proteomes" id="UP001358417"/>
    </source>
</evidence>
<accession>A0AAV9NAL1</accession>
<feature type="region of interest" description="Disordered" evidence="1">
    <location>
        <begin position="1"/>
        <end position="37"/>
    </location>
</feature>
<keyword evidence="3" id="KW-1185">Reference proteome</keyword>